<accession>A0A8X7WFJ4</accession>
<gene>
    <name evidence="2" type="ORF">Bca52824_011489</name>
</gene>
<dbReference type="EMBL" id="JAAMPC010000002">
    <property type="protein sequence ID" value="KAG2328761.1"/>
    <property type="molecule type" value="Genomic_DNA"/>
</dbReference>
<name>A0A8X7WFJ4_BRACI</name>
<evidence type="ECO:0000313" key="3">
    <source>
        <dbReference type="Proteomes" id="UP000886595"/>
    </source>
</evidence>
<feature type="compositionally biased region" description="Polar residues" evidence="1">
    <location>
        <begin position="1"/>
        <end position="13"/>
    </location>
</feature>
<dbReference type="AlphaFoldDB" id="A0A8X7WFJ4"/>
<dbReference type="Proteomes" id="UP000886595">
    <property type="component" value="Unassembled WGS sequence"/>
</dbReference>
<dbReference type="OrthoDB" id="10426239at2759"/>
<organism evidence="2 3">
    <name type="scientific">Brassica carinata</name>
    <name type="common">Ethiopian mustard</name>
    <name type="synonym">Abyssinian cabbage</name>
    <dbReference type="NCBI Taxonomy" id="52824"/>
    <lineage>
        <taxon>Eukaryota</taxon>
        <taxon>Viridiplantae</taxon>
        <taxon>Streptophyta</taxon>
        <taxon>Embryophyta</taxon>
        <taxon>Tracheophyta</taxon>
        <taxon>Spermatophyta</taxon>
        <taxon>Magnoliopsida</taxon>
        <taxon>eudicotyledons</taxon>
        <taxon>Gunneridae</taxon>
        <taxon>Pentapetalae</taxon>
        <taxon>rosids</taxon>
        <taxon>malvids</taxon>
        <taxon>Brassicales</taxon>
        <taxon>Brassicaceae</taxon>
        <taxon>Brassiceae</taxon>
        <taxon>Brassica</taxon>
    </lineage>
</organism>
<comment type="caution">
    <text evidence="2">The sequence shown here is derived from an EMBL/GenBank/DDBJ whole genome shotgun (WGS) entry which is preliminary data.</text>
</comment>
<evidence type="ECO:0000256" key="1">
    <source>
        <dbReference type="SAM" id="MobiDB-lite"/>
    </source>
</evidence>
<protein>
    <submittedName>
        <fullName evidence="2">Uncharacterized protein</fullName>
    </submittedName>
</protein>
<reference evidence="2 3" key="1">
    <citation type="submission" date="2020-02" db="EMBL/GenBank/DDBJ databases">
        <authorList>
            <person name="Ma Q."/>
            <person name="Huang Y."/>
            <person name="Song X."/>
            <person name="Pei D."/>
        </authorList>
    </citation>
    <scope>NUCLEOTIDE SEQUENCE [LARGE SCALE GENOMIC DNA]</scope>
    <source>
        <strain evidence="2">Sxm20200214</strain>
        <tissue evidence="2">Leaf</tissue>
    </source>
</reference>
<sequence>MESQPTIDISQKPSIDKHLPLTECNYPRSAQLDFYALRSPSKPSKEVADNISLHSEDASDPMQVDQANESRTLRKRKWKVAKHLRRGANEKEMYSFTKRVLRIPIDKPFGEAYFTDRLWMFFRETRRPRKILKGCFIRSERR</sequence>
<evidence type="ECO:0000313" key="2">
    <source>
        <dbReference type="EMBL" id="KAG2328761.1"/>
    </source>
</evidence>
<proteinExistence type="predicted"/>
<keyword evidence="3" id="KW-1185">Reference proteome</keyword>
<feature type="region of interest" description="Disordered" evidence="1">
    <location>
        <begin position="1"/>
        <end position="20"/>
    </location>
</feature>